<reference evidence="2" key="1">
    <citation type="submission" date="2025-08" db="UniProtKB">
        <authorList>
            <consortium name="RefSeq"/>
        </authorList>
    </citation>
    <scope>IDENTIFICATION</scope>
    <source>
        <tissue evidence="2">Whole sample</tissue>
    </source>
</reference>
<name>A0A8B8EB11_CRAVI</name>
<dbReference type="RefSeq" id="XP_022336864.1">
    <property type="nucleotide sequence ID" value="XM_022481156.1"/>
</dbReference>
<evidence type="ECO:0000313" key="2">
    <source>
        <dbReference type="RefSeq" id="XP_022336864.1"/>
    </source>
</evidence>
<sequence>MATGACSTHYRNSKVDLWENLPINQVILELYKGGSRVMFMVFNGTNSNIQSWMSSSRLLSSSWATLSPYRHFIYFSLTGDSPCSRVFLIQQNYGGCPKDAGWFVVLDPTTSDCCPGQWSDIPNKPQFIYSLLDNVTTYQGGDVDYADVLALYVTYN</sequence>
<evidence type="ECO:0000313" key="1">
    <source>
        <dbReference type="Proteomes" id="UP000694844"/>
    </source>
</evidence>
<dbReference type="GeneID" id="111133077"/>
<dbReference type="Proteomes" id="UP000694844">
    <property type="component" value="Chromosome 5"/>
</dbReference>
<gene>
    <name evidence="2" type="primary">LOC111133077</name>
</gene>
<proteinExistence type="predicted"/>
<dbReference type="OrthoDB" id="6161304at2759"/>
<accession>A0A8B8EB11</accession>
<protein>
    <submittedName>
        <fullName evidence="2">Uncharacterized protein LOC111133077</fullName>
    </submittedName>
</protein>
<organism evidence="1 2">
    <name type="scientific">Crassostrea virginica</name>
    <name type="common">Eastern oyster</name>
    <dbReference type="NCBI Taxonomy" id="6565"/>
    <lineage>
        <taxon>Eukaryota</taxon>
        <taxon>Metazoa</taxon>
        <taxon>Spiralia</taxon>
        <taxon>Lophotrochozoa</taxon>
        <taxon>Mollusca</taxon>
        <taxon>Bivalvia</taxon>
        <taxon>Autobranchia</taxon>
        <taxon>Pteriomorphia</taxon>
        <taxon>Ostreida</taxon>
        <taxon>Ostreoidea</taxon>
        <taxon>Ostreidae</taxon>
        <taxon>Crassostrea</taxon>
    </lineage>
</organism>
<dbReference type="AlphaFoldDB" id="A0A8B8EB11"/>
<keyword evidence="1" id="KW-1185">Reference proteome</keyword>
<dbReference type="KEGG" id="cvn:111133077"/>